<dbReference type="Gene3D" id="3.30.40.10">
    <property type="entry name" value="Zinc/RING finger domain, C3HC4 (zinc finger)"/>
    <property type="match status" value="1"/>
</dbReference>
<feature type="domain" description="RabBD" evidence="8">
    <location>
        <begin position="4"/>
        <end position="130"/>
    </location>
</feature>
<dbReference type="Pfam" id="PF22601">
    <property type="entry name" value="RIM2a_ZnF"/>
    <property type="match status" value="1"/>
</dbReference>
<keyword evidence="3 5" id="KW-0863">Zinc-finger</keyword>
<evidence type="ECO:0000256" key="2">
    <source>
        <dbReference type="ARBA" id="ARBA00022737"/>
    </source>
</evidence>
<feature type="region of interest" description="Disordered" evidence="6">
    <location>
        <begin position="300"/>
        <end position="488"/>
    </location>
</feature>
<feature type="compositionally biased region" description="Basic and acidic residues" evidence="6">
    <location>
        <begin position="413"/>
        <end position="428"/>
    </location>
</feature>
<evidence type="ECO:0000256" key="4">
    <source>
        <dbReference type="ARBA" id="ARBA00022833"/>
    </source>
</evidence>
<dbReference type="GO" id="GO:0031267">
    <property type="term" value="F:small GTPase binding"/>
    <property type="evidence" value="ECO:0007669"/>
    <property type="project" value="InterPro"/>
</dbReference>
<gene>
    <name evidence="10" type="primary">LOC105262933</name>
</gene>
<evidence type="ECO:0000256" key="5">
    <source>
        <dbReference type="PROSITE-ProRule" id="PRU00091"/>
    </source>
</evidence>
<feature type="compositionally biased region" description="Basic residues" evidence="6">
    <location>
        <begin position="371"/>
        <end position="380"/>
    </location>
</feature>
<evidence type="ECO:0000313" key="9">
    <source>
        <dbReference type="Proteomes" id="UP000694866"/>
    </source>
</evidence>
<dbReference type="GO" id="GO:0006886">
    <property type="term" value="P:intracellular protein transport"/>
    <property type="evidence" value="ECO:0007669"/>
    <property type="project" value="InterPro"/>
</dbReference>
<dbReference type="GO" id="GO:0048167">
    <property type="term" value="P:regulation of synaptic plasticity"/>
    <property type="evidence" value="ECO:0007669"/>
    <property type="project" value="TreeGrafter"/>
</dbReference>
<dbReference type="GO" id="GO:0008270">
    <property type="term" value="F:zinc ion binding"/>
    <property type="evidence" value="ECO:0007669"/>
    <property type="project" value="UniProtKB-KW"/>
</dbReference>
<dbReference type="GO" id="GO:0048791">
    <property type="term" value="P:calcium ion-regulated exocytosis of neurotransmitter"/>
    <property type="evidence" value="ECO:0007669"/>
    <property type="project" value="TreeGrafter"/>
</dbReference>
<dbReference type="GO" id="GO:0042734">
    <property type="term" value="C:presynaptic membrane"/>
    <property type="evidence" value="ECO:0007669"/>
    <property type="project" value="TreeGrafter"/>
</dbReference>
<evidence type="ECO:0000256" key="1">
    <source>
        <dbReference type="ARBA" id="ARBA00022723"/>
    </source>
</evidence>
<keyword evidence="4" id="KW-0862">Zinc</keyword>
<dbReference type="InterPro" id="IPR039032">
    <property type="entry name" value="Rim-like"/>
</dbReference>
<dbReference type="OrthoDB" id="420032at2759"/>
<dbReference type="InterPro" id="IPR017455">
    <property type="entry name" value="Znf_FYVE-rel"/>
</dbReference>
<evidence type="ECO:0000259" key="7">
    <source>
        <dbReference type="PROSITE" id="PS50178"/>
    </source>
</evidence>
<dbReference type="RefSeq" id="XP_011297142.1">
    <property type="nucleotide sequence ID" value="XM_011298840.1"/>
</dbReference>
<dbReference type="InterPro" id="IPR013083">
    <property type="entry name" value="Znf_RING/FYVE/PHD"/>
</dbReference>
<feature type="compositionally biased region" description="Basic and acidic residues" evidence="6">
    <location>
        <begin position="452"/>
        <end position="467"/>
    </location>
</feature>
<reference evidence="10" key="1">
    <citation type="submission" date="2025-08" db="UniProtKB">
        <authorList>
            <consortium name="RefSeq"/>
        </authorList>
    </citation>
    <scope>IDENTIFICATION</scope>
    <source>
        <strain evidence="10">USDA-PBARC FA_bdor</strain>
        <tissue evidence="10">Whole organism</tissue>
    </source>
</reference>
<dbReference type="Proteomes" id="UP000694866">
    <property type="component" value="Unplaced"/>
</dbReference>
<feature type="compositionally biased region" description="Basic and acidic residues" evidence="6">
    <location>
        <begin position="479"/>
        <end position="488"/>
    </location>
</feature>
<dbReference type="GO" id="GO:0042391">
    <property type="term" value="P:regulation of membrane potential"/>
    <property type="evidence" value="ECO:0007669"/>
    <property type="project" value="TreeGrafter"/>
</dbReference>
<protein>
    <submittedName>
        <fullName evidence="10">Regulating synaptic membrane exocytosis protein 2-like</fullName>
    </submittedName>
</protein>
<evidence type="ECO:0000256" key="3">
    <source>
        <dbReference type="ARBA" id="ARBA00022771"/>
    </source>
</evidence>
<accession>A0A9R1SU21</accession>
<sequence>MADLPDMSHLTPEERRIIEGVMMRQKQEEEHENEIMRRKQDEVQILEDTIRARSEKHKKAGIELDATCHICMKTKFADGVGHICNYCNIRCCARCGGKVTLRSNKVIWVCILCRKKQELLSKTGQWMVKSGLGAADEAMLRRMQEDMQGTPGLSDLTQDKRPKLERAHSAAEKENLPLLQSSGSLLRRQYSQQEQMPMRRMSTSDSGVEMSVSPHSRSLPTPHVVVGSYPQQTPRHPAAFPEDDPNLYRGELDGLMREHAQSYQRTRQIYKENSDISMGYPHSGVDSSRVHLNQQHSVHPVQVGHPSQQSAGTGPGSLHQQRSFSSSEEERSTPECASDEPDESEKGVLGSTVGKGYYHHGGGTSSMSGGSRRHGSHNGHHVTGSMTIEYNGHHPPREPRKEESTLVRRSFRRSGDEWRADSRRFTERRGKKTVRFDGGTNVGGSQEDWSWEADRQGSQDSATKDSGIDTSSTFTSSEDSNRGDLPKL</sequence>
<dbReference type="PROSITE" id="PS50178">
    <property type="entry name" value="ZF_FYVE"/>
    <property type="match status" value="1"/>
</dbReference>
<dbReference type="KEGG" id="fas:105262933"/>
<evidence type="ECO:0000259" key="8">
    <source>
        <dbReference type="PROSITE" id="PS50916"/>
    </source>
</evidence>
<dbReference type="InterPro" id="IPR011011">
    <property type="entry name" value="Znf_FYVE_PHD"/>
</dbReference>
<dbReference type="GO" id="GO:0050806">
    <property type="term" value="P:positive regulation of synaptic transmission"/>
    <property type="evidence" value="ECO:0007669"/>
    <property type="project" value="TreeGrafter"/>
</dbReference>
<dbReference type="PANTHER" id="PTHR12157">
    <property type="entry name" value="REGULATING SYNAPTIC MEMBRANE EXOCYTOSIS PROTEIN"/>
    <property type="match status" value="1"/>
</dbReference>
<dbReference type="SUPFAM" id="SSF57903">
    <property type="entry name" value="FYVE/PHD zinc finger"/>
    <property type="match status" value="1"/>
</dbReference>
<dbReference type="InterPro" id="IPR054386">
    <property type="entry name" value="RIM_Znf"/>
</dbReference>
<keyword evidence="9" id="KW-1185">Reference proteome</keyword>
<dbReference type="GO" id="GO:0048788">
    <property type="term" value="C:cytoskeleton of presynaptic active zone"/>
    <property type="evidence" value="ECO:0007669"/>
    <property type="project" value="TreeGrafter"/>
</dbReference>
<keyword evidence="2" id="KW-0677">Repeat</keyword>
<evidence type="ECO:0000313" key="10">
    <source>
        <dbReference type="RefSeq" id="XP_011297142.1"/>
    </source>
</evidence>
<dbReference type="AlphaFoldDB" id="A0A9R1SU21"/>
<dbReference type="GeneID" id="105262933"/>
<proteinExistence type="predicted"/>
<dbReference type="PANTHER" id="PTHR12157:SF21">
    <property type="entry name" value="RAB3 INTERACTING MOLECULE, ISOFORM F"/>
    <property type="match status" value="1"/>
</dbReference>
<evidence type="ECO:0000256" key="6">
    <source>
        <dbReference type="SAM" id="MobiDB-lite"/>
    </source>
</evidence>
<dbReference type="InterPro" id="IPR010911">
    <property type="entry name" value="Rab_BD"/>
</dbReference>
<feature type="compositionally biased region" description="Basic and acidic residues" evidence="6">
    <location>
        <begin position="157"/>
        <end position="175"/>
    </location>
</feature>
<feature type="region of interest" description="Disordered" evidence="6">
    <location>
        <begin position="147"/>
        <end position="176"/>
    </location>
</feature>
<organism evidence="9 10">
    <name type="scientific">Fopius arisanus</name>
    <dbReference type="NCBI Taxonomy" id="64838"/>
    <lineage>
        <taxon>Eukaryota</taxon>
        <taxon>Metazoa</taxon>
        <taxon>Ecdysozoa</taxon>
        <taxon>Arthropoda</taxon>
        <taxon>Hexapoda</taxon>
        <taxon>Insecta</taxon>
        <taxon>Pterygota</taxon>
        <taxon>Neoptera</taxon>
        <taxon>Endopterygota</taxon>
        <taxon>Hymenoptera</taxon>
        <taxon>Apocrita</taxon>
        <taxon>Ichneumonoidea</taxon>
        <taxon>Braconidae</taxon>
        <taxon>Opiinae</taxon>
        <taxon>Fopius</taxon>
    </lineage>
</organism>
<dbReference type="GO" id="GO:0044325">
    <property type="term" value="F:transmembrane transporter binding"/>
    <property type="evidence" value="ECO:0007669"/>
    <property type="project" value="TreeGrafter"/>
</dbReference>
<dbReference type="FunFam" id="3.30.40.10:FF:000453">
    <property type="entry name" value="Uncharacterized protein, isoform D"/>
    <property type="match status" value="1"/>
</dbReference>
<name>A0A9R1SU21_9HYME</name>
<feature type="domain" description="FYVE-type" evidence="7">
    <location>
        <begin position="68"/>
        <end position="118"/>
    </location>
</feature>
<dbReference type="PROSITE" id="PS50916">
    <property type="entry name" value="RABBD"/>
    <property type="match status" value="1"/>
</dbReference>
<feature type="compositionally biased region" description="Basic and acidic residues" evidence="6">
    <location>
        <begin position="391"/>
        <end position="406"/>
    </location>
</feature>
<keyword evidence="1" id="KW-0479">Metal-binding</keyword>